<dbReference type="InterPro" id="IPR050508">
    <property type="entry name" value="Methyltransf_Superfamily"/>
</dbReference>
<name>A0A179B5W9_9ACTO</name>
<dbReference type="AlphaFoldDB" id="A0A179B5W9"/>
<dbReference type="RefSeq" id="WP_009199261.1">
    <property type="nucleotide sequence ID" value="NZ_LVZK01000001.1"/>
</dbReference>
<feature type="region of interest" description="Disordered" evidence="1">
    <location>
        <begin position="1"/>
        <end position="27"/>
    </location>
</feature>
<organism evidence="2 3">
    <name type="scientific">Peptidiphaga gingivicola</name>
    <dbReference type="NCBI Taxonomy" id="2741497"/>
    <lineage>
        <taxon>Bacteria</taxon>
        <taxon>Bacillati</taxon>
        <taxon>Actinomycetota</taxon>
        <taxon>Actinomycetes</taxon>
        <taxon>Actinomycetales</taxon>
        <taxon>Actinomycetaceae</taxon>
        <taxon>Peptidiphaga</taxon>
    </lineage>
</organism>
<dbReference type="Proteomes" id="UP000078368">
    <property type="component" value="Unassembled WGS sequence"/>
</dbReference>
<dbReference type="PANTHER" id="PTHR42912">
    <property type="entry name" value="METHYLTRANSFERASE"/>
    <property type="match status" value="1"/>
</dbReference>
<accession>A0A179B5W9</accession>
<dbReference type="SUPFAM" id="SSF53335">
    <property type="entry name" value="S-adenosyl-L-methionine-dependent methyltransferases"/>
    <property type="match status" value="1"/>
</dbReference>
<comment type="caution">
    <text evidence="2">The sequence shown here is derived from an EMBL/GenBank/DDBJ whole genome shotgun (WGS) entry which is preliminary data.</text>
</comment>
<reference evidence="2 3" key="1">
    <citation type="submission" date="2016-04" db="EMBL/GenBank/DDBJ databases">
        <title>Peptidophaga gingivicola gen. nov., sp. nov., isolated from human subgingival plaque.</title>
        <authorList>
            <person name="Beall C.J."/>
            <person name="Mokrzan E.M."/>
            <person name="Griffen A.L."/>
            <person name="Leys E.J."/>
        </authorList>
    </citation>
    <scope>NUCLEOTIDE SEQUENCE [LARGE SCALE GENOMIC DNA]</scope>
    <source>
        <strain evidence="2 3">BA112</strain>
    </source>
</reference>
<keyword evidence="2" id="KW-0489">Methyltransferase</keyword>
<evidence type="ECO:0000313" key="3">
    <source>
        <dbReference type="Proteomes" id="UP000078368"/>
    </source>
</evidence>
<dbReference type="CDD" id="cd02440">
    <property type="entry name" value="AdoMet_MTases"/>
    <property type="match status" value="1"/>
</dbReference>
<sequence length="277" mass="30463">MSDGARTGRPDADGARGSRSGPEEKRLQGHWLLAKMGKRVLRPGGIELTRRVIKAARPAKEDRIVEFGPGVGKTAEILLAAEPKEYVGVDPNKEGTQQLLETISKHGQARLQQADAKNTGLPDGSADLVVGEAMLTMQSDEDKLAIMREAFRILAPKGRYAIHELGFCPDDVPEDVVHDVSRALSRTIKVGARPLTAAGWKRLLEEAGFQVEYTDANPMMLLEAKRLVADEGFFGALRFFFNVVRNKAARERIKAMRGVFRAHKENINAVGFVARKP</sequence>
<dbReference type="PANTHER" id="PTHR42912:SF95">
    <property type="entry name" value="METHYLTRANSFERASE TYPE 11 DOMAIN-CONTAINING PROTEIN"/>
    <property type="match status" value="1"/>
</dbReference>
<dbReference type="GO" id="GO:0008168">
    <property type="term" value="F:methyltransferase activity"/>
    <property type="evidence" value="ECO:0007669"/>
    <property type="project" value="UniProtKB-KW"/>
</dbReference>
<evidence type="ECO:0000313" key="2">
    <source>
        <dbReference type="EMBL" id="OAP86521.1"/>
    </source>
</evidence>
<dbReference type="STRING" id="1823756.A4H34_05170"/>
<keyword evidence="3" id="KW-1185">Reference proteome</keyword>
<dbReference type="Gene3D" id="3.40.50.150">
    <property type="entry name" value="Vaccinia Virus protein VP39"/>
    <property type="match status" value="1"/>
</dbReference>
<dbReference type="GO" id="GO:0032259">
    <property type="term" value="P:methylation"/>
    <property type="evidence" value="ECO:0007669"/>
    <property type="project" value="UniProtKB-KW"/>
</dbReference>
<dbReference type="EMBL" id="LVZK01000001">
    <property type="protein sequence ID" value="OAP86521.1"/>
    <property type="molecule type" value="Genomic_DNA"/>
</dbReference>
<dbReference type="InterPro" id="IPR029063">
    <property type="entry name" value="SAM-dependent_MTases_sf"/>
</dbReference>
<dbReference type="Pfam" id="PF13489">
    <property type="entry name" value="Methyltransf_23"/>
    <property type="match status" value="1"/>
</dbReference>
<proteinExistence type="predicted"/>
<keyword evidence="2" id="KW-0808">Transferase</keyword>
<gene>
    <name evidence="2" type="ORF">A4H34_05170</name>
</gene>
<evidence type="ECO:0000256" key="1">
    <source>
        <dbReference type="SAM" id="MobiDB-lite"/>
    </source>
</evidence>
<protein>
    <submittedName>
        <fullName evidence="2">Methyltransferase</fullName>
    </submittedName>
</protein>